<evidence type="ECO:0000313" key="3">
    <source>
        <dbReference type="Proteomes" id="UP001428774"/>
    </source>
</evidence>
<dbReference type="InterPro" id="IPR050194">
    <property type="entry name" value="Glycosyltransferase_grp1"/>
</dbReference>
<dbReference type="Proteomes" id="UP001428774">
    <property type="component" value="Unassembled WGS sequence"/>
</dbReference>
<dbReference type="EMBL" id="JBDNCH010000002">
    <property type="protein sequence ID" value="MEN9061359.1"/>
    <property type="molecule type" value="Genomic_DNA"/>
</dbReference>
<accession>A0AAW9S970</accession>
<dbReference type="GO" id="GO:0016757">
    <property type="term" value="F:glycosyltransferase activity"/>
    <property type="evidence" value="ECO:0007669"/>
    <property type="project" value="UniProtKB-KW"/>
</dbReference>
<dbReference type="RefSeq" id="WP_347166440.1">
    <property type="nucleotide sequence ID" value="NZ_JBDNCH010000002.1"/>
</dbReference>
<dbReference type="AlphaFoldDB" id="A0AAW9S970"/>
<organism evidence="2 3">
    <name type="scientific">Ponticoccus litoralis</name>
    <dbReference type="NCBI Taxonomy" id="422297"/>
    <lineage>
        <taxon>Bacteria</taxon>
        <taxon>Pseudomonadati</taxon>
        <taxon>Pseudomonadota</taxon>
        <taxon>Alphaproteobacteria</taxon>
        <taxon>Rhodobacterales</taxon>
        <taxon>Roseobacteraceae</taxon>
        <taxon>Ponticoccus</taxon>
    </lineage>
</organism>
<comment type="caution">
    <text evidence="2">The sequence shown here is derived from an EMBL/GenBank/DDBJ whole genome shotgun (WGS) entry which is preliminary data.</text>
</comment>
<feature type="compositionally biased region" description="Basic residues" evidence="1">
    <location>
        <begin position="218"/>
        <end position="228"/>
    </location>
</feature>
<sequence length="228" mass="24913">MTALRDSGIDARLTVIGCTPPEAHRSEHVTVHPQLNKAVPEELHRFEAAIAAAHFLVQPSYESYGFAFCEASAMGLPALCLRVGGVPVRDGVNGHALPPGATPGDFAALIRRYLDDAPAYAALCASARREYEVRLNWDAWGWAPRPCCAGPSRRNRGARWRDRGRVLPLRGRSRQEHTDVPLSADRPQGAGAAIRRRRLDRHQPVRPRPGGADAHGFGRGRRAAVHPP</sequence>
<gene>
    <name evidence="2" type="ORF">ABFB10_10210</name>
</gene>
<proteinExistence type="predicted"/>
<dbReference type="Gene3D" id="3.40.50.2000">
    <property type="entry name" value="Glycogen Phosphorylase B"/>
    <property type="match status" value="1"/>
</dbReference>
<keyword evidence="3" id="KW-1185">Reference proteome</keyword>
<feature type="region of interest" description="Disordered" evidence="1">
    <location>
        <begin position="165"/>
        <end position="228"/>
    </location>
</feature>
<dbReference type="SUPFAM" id="SSF53756">
    <property type="entry name" value="UDP-Glycosyltransferase/glycogen phosphorylase"/>
    <property type="match status" value="1"/>
</dbReference>
<dbReference type="PANTHER" id="PTHR45947:SF3">
    <property type="entry name" value="SULFOQUINOVOSYL TRANSFERASE SQD2"/>
    <property type="match status" value="1"/>
</dbReference>
<protein>
    <submittedName>
        <fullName evidence="2">Glycosyltransferase</fullName>
        <ecNumber evidence="2">2.4.-.-</ecNumber>
    </submittedName>
</protein>
<keyword evidence="2" id="KW-0808">Transferase</keyword>
<evidence type="ECO:0000256" key="1">
    <source>
        <dbReference type="SAM" id="MobiDB-lite"/>
    </source>
</evidence>
<name>A0AAW9S970_9RHOB</name>
<evidence type="ECO:0000313" key="2">
    <source>
        <dbReference type="EMBL" id="MEN9061359.1"/>
    </source>
</evidence>
<dbReference type="Pfam" id="PF13692">
    <property type="entry name" value="Glyco_trans_1_4"/>
    <property type="match status" value="1"/>
</dbReference>
<dbReference type="EC" id="2.4.-.-" evidence="2"/>
<keyword evidence="2" id="KW-0328">Glycosyltransferase</keyword>
<dbReference type="PANTHER" id="PTHR45947">
    <property type="entry name" value="SULFOQUINOVOSYL TRANSFERASE SQD2"/>
    <property type="match status" value="1"/>
</dbReference>
<reference evidence="2 3" key="1">
    <citation type="submission" date="2024-05" db="EMBL/GenBank/DDBJ databases">
        <title>Genome sequence of Ponticoccus litoralis KCCM 90028.</title>
        <authorList>
            <person name="Kim J.M."/>
            <person name="Lee J.K."/>
            <person name="Choi B.J."/>
            <person name="Bayburt H."/>
            <person name="Baek J.H."/>
            <person name="Jeon C.O."/>
        </authorList>
    </citation>
    <scope>NUCLEOTIDE SEQUENCE [LARGE SCALE GENOMIC DNA]</scope>
    <source>
        <strain evidence="2 3">KCCM 90028</strain>
    </source>
</reference>